<dbReference type="Proteomes" id="UP000613193">
    <property type="component" value="Unassembled WGS sequence"/>
</dbReference>
<keyword evidence="10" id="KW-1185">Reference proteome</keyword>
<dbReference type="SUPFAM" id="SSF51735">
    <property type="entry name" value="NAD(P)-binding Rossmann-fold domains"/>
    <property type="match status" value="1"/>
</dbReference>
<comment type="similarity">
    <text evidence="2">Belongs to the bacterial sugar transferase family.</text>
</comment>
<dbReference type="NCBIfam" id="TIGR03025">
    <property type="entry name" value="EPS_sugtrans"/>
    <property type="match status" value="1"/>
</dbReference>
<proteinExistence type="inferred from homology"/>
<feature type="transmembrane region" description="Helical" evidence="7">
    <location>
        <begin position="12"/>
        <end position="36"/>
    </location>
</feature>
<name>A0A934UP69_9SPHI</name>
<dbReference type="InterPro" id="IPR017475">
    <property type="entry name" value="EPS_sugar_tfrase"/>
</dbReference>
<gene>
    <name evidence="9" type="ORF">I5M19_15240</name>
</gene>
<accession>A0A934UP69</accession>
<feature type="transmembrane region" description="Helical" evidence="7">
    <location>
        <begin position="42"/>
        <end position="59"/>
    </location>
</feature>
<keyword evidence="5 7" id="KW-1133">Transmembrane helix</keyword>
<dbReference type="NCBIfam" id="TIGR03023">
    <property type="entry name" value="WcaJ_sugtrans"/>
    <property type="match status" value="1"/>
</dbReference>
<evidence type="ECO:0000256" key="3">
    <source>
        <dbReference type="ARBA" id="ARBA00022679"/>
    </source>
</evidence>
<evidence type="ECO:0000313" key="10">
    <source>
        <dbReference type="Proteomes" id="UP000613193"/>
    </source>
</evidence>
<evidence type="ECO:0000256" key="2">
    <source>
        <dbReference type="ARBA" id="ARBA00006464"/>
    </source>
</evidence>
<evidence type="ECO:0000256" key="6">
    <source>
        <dbReference type="ARBA" id="ARBA00023136"/>
    </source>
</evidence>
<dbReference type="InterPro" id="IPR036291">
    <property type="entry name" value="NAD(P)-bd_dom_sf"/>
</dbReference>
<dbReference type="Gene3D" id="3.40.50.720">
    <property type="entry name" value="NAD(P)-binding Rossmann-like Domain"/>
    <property type="match status" value="1"/>
</dbReference>
<dbReference type="InterPro" id="IPR003362">
    <property type="entry name" value="Bact_transf"/>
</dbReference>
<evidence type="ECO:0000259" key="8">
    <source>
        <dbReference type="Pfam" id="PF02397"/>
    </source>
</evidence>
<dbReference type="Pfam" id="PF13727">
    <property type="entry name" value="CoA_binding_3"/>
    <property type="match status" value="1"/>
</dbReference>
<feature type="domain" description="Bacterial sugar transferase" evidence="8">
    <location>
        <begin position="272"/>
        <end position="461"/>
    </location>
</feature>
<dbReference type="Pfam" id="PF02397">
    <property type="entry name" value="Bac_transf"/>
    <property type="match status" value="1"/>
</dbReference>
<dbReference type="PANTHER" id="PTHR30576:SF0">
    <property type="entry name" value="UNDECAPRENYL-PHOSPHATE N-ACETYLGALACTOSAMINYL 1-PHOSPHATE TRANSFERASE-RELATED"/>
    <property type="match status" value="1"/>
</dbReference>
<comment type="subcellular location">
    <subcellularLocation>
        <location evidence="1">Membrane</location>
        <topology evidence="1">Multi-pass membrane protein</topology>
    </subcellularLocation>
</comment>
<evidence type="ECO:0000256" key="5">
    <source>
        <dbReference type="ARBA" id="ARBA00022989"/>
    </source>
</evidence>
<dbReference type="PANTHER" id="PTHR30576">
    <property type="entry name" value="COLANIC BIOSYNTHESIS UDP-GLUCOSE LIPID CARRIER TRANSFERASE"/>
    <property type="match status" value="1"/>
</dbReference>
<dbReference type="EC" id="2.7.8.31" evidence="9"/>
<dbReference type="EMBL" id="JAEHFW010000003">
    <property type="protein sequence ID" value="MBK0380677.1"/>
    <property type="molecule type" value="Genomic_DNA"/>
</dbReference>
<evidence type="ECO:0000256" key="4">
    <source>
        <dbReference type="ARBA" id="ARBA00022692"/>
    </source>
</evidence>
<dbReference type="RefSeq" id="WP_200067220.1">
    <property type="nucleotide sequence ID" value="NZ_JAEHFW010000003.1"/>
</dbReference>
<keyword evidence="6 7" id="KW-0472">Membrane</keyword>
<dbReference type="PROSITE" id="PS51257">
    <property type="entry name" value="PROKAR_LIPOPROTEIN"/>
    <property type="match status" value="1"/>
</dbReference>
<dbReference type="GO" id="GO:0089702">
    <property type="term" value="F:undecaprenyl-phosphate glucose phosphotransferase activity"/>
    <property type="evidence" value="ECO:0007669"/>
    <property type="project" value="UniProtKB-EC"/>
</dbReference>
<organism evidence="9 10">
    <name type="scientific">Mucilaginibacter segetis</name>
    <dbReference type="NCBI Taxonomy" id="2793071"/>
    <lineage>
        <taxon>Bacteria</taxon>
        <taxon>Pseudomonadati</taxon>
        <taxon>Bacteroidota</taxon>
        <taxon>Sphingobacteriia</taxon>
        <taxon>Sphingobacteriales</taxon>
        <taxon>Sphingobacteriaceae</taxon>
        <taxon>Mucilaginibacter</taxon>
    </lineage>
</organism>
<keyword evidence="3 9" id="KW-0808">Transferase</keyword>
<feature type="transmembrane region" description="Helical" evidence="7">
    <location>
        <begin position="71"/>
        <end position="95"/>
    </location>
</feature>
<dbReference type="GO" id="GO:0016020">
    <property type="term" value="C:membrane"/>
    <property type="evidence" value="ECO:0007669"/>
    <property type="project" value="UniProtKB-SubCell"/>
</dbReference>
<protein>
    <submittedName>
        <fullName evidence="9">Undecaprenyl-phosphate glucose phosphotransferase</fullName>
        <ecNumber evidence="9">2.7.8.31</ecNumber>
    </submittedName>
</protein>
<sequence>MEIKHSYRLNAFRFFNEASLITLSFALACSLLQYIFHTNLHLINLWMLPILIIGWYFSSRSKKTEDLSTRGILLGLYKTANSIFIQFCLVILFFFSAHQTYNTRRFIIIYIGLLSILIPLEKIIYRRIMLFLYKKGVNKKRILIIGAGKLGIEFSNIITRNKYLGYEVIGFLDDEQKPNLNGQYLGKTDIIDEFITNNITTFDEVVIALPNKAHKKIKNIAEKVSNHAVKLRIIPAYHDFVTSQYKVGMFNGLPVITIRNEPLDDIHLRAIKRLFDVIFSLAVLIFVCSWLFPLIALAIIIDSKGPAFFVQERWGRKNMKINCYKFRSMYTTSKDVAENGKYQQAKKDDLRITPVGKFLRKSNLDEFPQFINVLLGDMSVVGPRPHPTPLNLESKEIIDRYLVRHLVKPGITGMAQVNGFRGQTDDPSLMRARVNYDIWYIENWSLFLDVKIIFLTFWKTIVGDKNAF</sequence>
<keyword evidence="4 7" id="KW-0812">Transmembrane</keyword>
<reference evidence="9" key="1">
    <citation type="submission" date="2020-12" db="EMBL/GenBank/DDBJ databases">
        <title>Bacterial novel species Mucilaginibacter sp. SD-g isolated from soil.</title>
        <authorList>
            <person name="Jung H.-Y."/>
        </authorList>
    </citation>
    <scope>NUCLEOTIDE SEQUENCE</scope>
    <source>
        <strain evidence="9">SD-g</strain>
    </source>
</reference>
<evidence type="ECO:0000313" key="9">
    <source>
        <dbReference type="EMBL" id="MBK0380677.1"/>
    </source>
</evidence>
<comment type="caution">
    <text evidence="9">The sequence shown here is derived from an EMBL/GenBank/DDBJ whole genome shotgun (WGS) entry which is preliminary data.</text>
</comment>
<evidence type="ECO:0000256" key="7">
    <source>
        <dbReference type="SAM" id="Phobius"/>
    </source>
</evidence>
<dbReference type="InterPro" id="IPR017473">
    <property type="entry name" value="Undecaprenyl-P_gluc_Ptfrase"/>
</dbReference>
<feature type="transmembrane region" description="Helical" evidence="7">
    <location>
        <begin position="277"/>
        <end position="301"/>
    </location>
</feature>
<feature type="transmembrane region" description="Helical" evidence="7">
    <location>
        <begin position="107"/>
        <end position="125"/>
    </location>
</feature>
<evidence type="ECO:0000256" key="1">
    <source>
        <dbReference type="ARBA" id="ARBA00004141"/>
    </source>
</evidence>
<dbReference type="AlphaFoldDB" id="A0A934UP69"/>